<evidence type="ECO:0000256" key="1">
    <source>
        <dbReference type="SAM" id="Coils"/>
    </source>
</evidence>
<dbReference type="AlphaFoldDB" id="A0A1G8FSN6"/>
<sequence>MGLHDSTKNKAKVGFLVNQMLDSLSSDDNTEVLIYRDEEGEWQIKMDRPFFSLGYMLKDENERLREENARLKQQLRRIASYPYFRGEAPILRKIAREALK</sequence>
<name>A0A1G8FSN6_ANETH</name>
<gene>
    <name evidence="2" type="ORF">SAMN04489735_10823</name>
</gene>
<dbReference type="RefSeq" id="WP_091261611.1">
    <property type="nucleotide sequence ID" value="NZ_FNDE01000082.1"/>
</dbReference>
<dbReference type="EMBL" id="FNDE01000082">
    <property type="protein sequence ID" value="SDH85117.1"/>
    <property type="molecule type" value="Genomic_DNA"/>
</dbReference>
<keyword evidence="1" id="KW-0175">Coiled coil</keyword>
<dbReference type="Proteomes" id="UP000198956">
    <property type="component" value="Unassembled WGS sequence"/>
</dbReference>
<evidence type="ECO:0000313" key="3">
    <source>
        <dbReference type="Proteomes" id="UP000198956"/>
    </source>
</evidence>
<proteinExistence type="predicted"/>
<reference evidence="2 3" key="1">
    <citation type="submission" date="2016-10" db="EMBL/GenBank/DDBJ databases">
        <authorList>
            <person name="de Groot N.N."/>
        </authorList>
    </citation>
    <scope>NUCLEOTIDE SEQUENCE [LARGE SCALE GENOMIC DNA]</scope>
    <source>
        <strain evidence="2 3">L 420-91</strain>
    </source>
</reference>
<protein>
    <submittedName>
        <fullName evidence="2">Uncharacterized protein</fullName>
    </submittedName>
</protein>
<accession>A0A1G8FSN6</accession>
<evidence type="ECO:0000313" key="2">
    <source>
        <dbReference type="EMBL" id="SDH85117.1"/>
    </source>
</evidence>
<feature type="coiled-coil region" evidence="1">
    <location>
        <begin position="54"/>
        <end position="81"/>
    </location>
</feature>
<organism evidence="2 3">
    <name type="scientific">Aneurinibacillus thermoaerophilus</name>
    <dbReference type="NCBI Taxonomy" id="143495"/>
    <lineage>
        <taxon>Bacteria</taxon>
        <taxon>Bacillati</taxon>
        <taxon>Bacillota</taxon>
        <taxon>Bacilli</taxon>
        <taxon>Bacillales</taxon>
        <taxon>Paenibacillaceae</taxon>
        <taxon>Aneurinibacillus group</taxon>
        <taxon>Aneurinibacillus</taxon>
    </lineage>
</organism>